<reference evidence="2" key="1">
    <citation type="submission" date="2023-02" db="EMBL/GenBank/DDBJ databases">
        <title>Actinomadura rubrobrunea NBRC 14622.</title>
        <authorList>
            <person name="Ichikawa N."/>
            <person name="Sato H."/>
            <person name="Tonouchi N."/>
        </authorList>
    </citation>
    <scope>NUCLEOTIDE SEQUENCE</scope>
    <source>
        <strain evidence="2">NBRC 14622</strain>
    </source>
</reference>
<dbReference type="InterPro" id="IPR002931">
    <property type="entry name" value="Transglutaminase-like"/>
</dbReference>
<dbReference type="RefSeq" id="WP_227023170.1">
    <property type="nucleotide sequence ID" value="NZ_BSRZ01000001.1"/>
</dbReference>
<sequence>MTRQHLIFAGEPWDYLAEDEAIDHEHPAVQLVASELRTGDDVAYARAAFEFVRDRVSHSLDARDRRVTWRASDVLEQRTGLCFAKAHALAALLRAGGVQAGLCYQRLRDGDGFVLHGLAAALIDDRWVRLDPRGNKPGVDVRFSAAEDCLAYRPDPSRGEVDYLTVYPAPHPAVLEALKSHDDCVAMCENGGLPSGLD</sequence>
<dbReference type="PANTHER" id="PTHR33490">
    <property type="entry name" value="BLR5614 PROTEIN-RELATED"/>
    <property type="match status" value="1"/>
</dbReference>
<comment type="caution">
    <text evidence="2">The sequence shown here is derived from an EMBL/GenBank/DDBJ whole genome shotgun (WGS) entry which is preliminary data.</text>
</comment>
<dbReference type="PANTHER" id="PTHR33490:SF3">
    <property type="entry name" value="CONSERVED INTEGRAL MEMBRANE PROTEIN"/>
    <property type="match status" value="1"/>
</dbReference>
<dbReference type="SUPFAM" id="SSF54001">
    <property type="entry name" value="Cysteine proteinases"/>
    <property type="match status" value="1"/>
</dbReference>
<organism evidence="2 3">
    <name type="scientific">Actinomadura rubrobrunea</name>
    <dbReference type="NCBI Taxonomy" id="115335"/>
    <lineage>
        <taxon>Bacteria</taxon>
        <taxon>Bacillati</taxon>
        <taxon>Actinomycetota</taxon>
        <taxon>Actinomycetes</taxon>
        <taxon>Streptosporangiales</taxon>
        <taxon>Thermomonosporaceae</taxon>
        <taxon>Actinomadura</taxon>
    </lineage>
</organism>
<keyword evidence="3" id="KW-1185">Reference proteome</keyword>
<dbReference type="Proteomes" id="UP001165124">
    <property type="component" value="Unassembled WGS sequence"/>
</dbReference>
<evidence type="ECO:0000259" key="1">
    <source>
        <dbReference type="Pfam" id="PF01841"/>
    </source>
</evidence>
<proteinExistence type="predicted"/>
<dbReference type="AlphaFoldDB" id="A0A9W6PTL8"/>
<dbReference type="InterPro" id="IPR038765">
    <property type="entry name" value="Papain-like_cys_pep_sf"/>
</dbReference>
<dbReference type="Pfam" id="PF01841">
    <property type="entry name" value="Transglut_core"/>
    <property type="match status" value="1"/>
</dbReference>
<feature type="domain" description="Transglutaminase-like" evidence="1">
    <location>
        <begin position="39"/>
        <end position="132"/>
    </location>
</feature>
<evidence type="ECO:0000313" key="3">
    <source>
        <dbReference type="Proteomes" id="UP001165124"/>
    </source>
</evidence>
<dbReference type="EMBL" id="BSRZ01000001">
    <property type="protein sequence ID" value="GLW62738.1"/>
    <property type="molecule type" value="Genomic_DNA"/>
</dbReference>
<dbReference type="Gene3D" id="3.10.620.30">
    <property type="match status" value="1"/>
</dbReference>
<evidence type="ECO:0000313" key="2">
    <source>
        <dbReference type="EMBL" id="GLW62738.1"/>
    </source>
</evidence>
<protein>
    <submittedName>
        <fullName evidence="2">Transglutaminase</fullName>
    </submittedName>
</protein>
<gene>
    <name evidence="2" type="ORF">Arub01_09820</name>
</gene>
<name>A0A9W6PTL8_9ACTN</name>
<accession>A0A9W6PTL8</accession>